<proteinExistence type="predicted"/>
<dbReference type="STRING" id="3750.A0A498IF88"/>
<organism evidence="3 4">
    <name type="scientific">Malus domestica</name>
    <name type="common">Apple</name>
    <name type="synonym">Pyrus malus</name>
    <dbReference type="NCBI Taxonomy" id="3750"/>
    <lineage>
        <taxon>Eukaryota</taxon>
        <taxon>Viridiplantae</taxon>
        <taxon>Streptophyta</taxon>
        <taxon>Embryophyta</taxon>
        <taxon>Tracheophyta</taxon>
        <taxon>Spermatophyta</taxon>
        <taxon>Magnoliopsida</taxon>
        <taxon>eudicotyledons</taxon>
        <taxon>Gunneridae</taxon>
        <taxon>Pentapetalae</taxon>
        <taxon>rosids</taxon>
        <taxon>fabids</taxon>
        <taxon>Rosales</taxon>
        <taxon>Rosaceae</taxon>
        <taxon>Amygdaloideae</taxon>
        <taxon>Maleae</taxon>
        <taxon>Malus</taxon>
    </lineage>
</organism>
<evidence type="ECO:0000256" key="1">
    <source>
        <dbReference type="SAM" id="MobiDB-lite"/>
    </source>
</evidence>
<dbReference type="AlphaFoldDB" id="A0A498IF88"/>
<feature type="region of interest" description="Disordered" evidence="1">
    <location>
        <begin position="139"/>
        <end position="165"/>
    </location>
</feature>
<gene>
    <name evidence="3" type="ORF">DVH24_036579</name>
</gene>
<keyword evidence="4" id="KW-1185">Reference proteome</keyword>
<feature type="chain" id="PRO_5019799802" evidence="2">
    <location>
        <begin position="17"/>
        <end position="165"/>
    </location>
</feature>
<evidence type="ECO:0000313" key="3">
    <source>
        <dbReference type="EMBL" id="RXH82238.1"/>
    </source>
</evidence>
<protein>
    <submittedName>
        <fullName evidence="3">Uncharacterized protein</fullName>
    </submittedName>
</protein>
<dbReference type="Proteomes" id="UP000290289">
    <property type="component" value="Chromosome 12"/>
</dbReference>
<reference evidence="3 4" key="1">
    <citation type="submission" date="2018-10" db="EMBL/GenBank/DDBJ databases">
        <title>A high-quality apple genome assembly.</title>
        <authorList>
            <person name="Hu J."/>
        </authorList>
    </citation>
    <scope>NUCLEOTIDE SEQUENCE [LARGE SCALE GENOMIC DNA]</scope>
    <source>
        <strain evidence="4">cv. HFTH1</strain>
        <tissue evidence="3">Young leaf</tissue>
    </source>
</reference>
<accession>A0A498IF88</accession>
<sequence length="165" mass="18914">MVVLMLVAYMLAQSWFRPNWLNLPKTLKKLTGLHPLYHPWILSISTQEMREEDDVDVFGCSNPTLRMCALNSCIQFIRGMFWPCITTGQYIYVKISPHFNALPPFYGEAAPKSQTRDLPLMGEGTCHRTKCDLLREGKKDTEKKKTMPGLLIDGPYVAPSQDYKK</sequence>
<comment type="caution">
    <text evidence="3">The sequence shown here is derived from an EMBL/GenBank/DDBJ whole genome shotgun (WGS) entry which is preliminary data.</text>
</comment>
<feature type="signal peptide" evidence="2">
    <location>
        <begin position="1"/>
        <end position="16"/>
    </location>
</feature>
<name>A0A498IF88_MALDO</name>
<evidence type="ECO:0000256" key="2">
    <source>
        <dbReference type="SAM" id="SignalP"/>
    </source>
</evidence>
<dbReference type="EMBL" id="RDQH01000338">
    <property type="protein sequence ID" value="RXH82238.1"/>
    <property type="molecule type" value="Genomic_DNA"/>
</dbReference>
<evidence type="ECO:0000313" key="4">
    <source>
        <dbReference type="Proteomes" id="UP000290289"/>
    </source>
</evidence>
<keyword evidence="2" id="KW-0732">Signal</keyword>